<dbReference type="SUPFAM" id="SSF46785">
    <property type="entry name" value="Winged helix' DNA-binding domain"/>
    <property type="match status" value="1"/>
</dbReference>
<feature type="compositionally biased region" description="Basic and acidic residues" evidence="1">
    <location>
        <begin position="152"/>
        <end position="168"/>
    </location>
</feature>
<dbReference type="InterPro" id="IPR036390">
    <property type="entry name" value="WH_DNA-bd_sf"/>
</dbReference>
<dbReference type="Pfam" id="PF01047">
    <property type="entry name" value="MarR"/>
    <property type="match status" value="1"/>
</dbReference>
<dbReference type="InterPro" id="IPR039422">
    <property type="entry name" value="MarR/SlyA-like"/>
</dbReference>
<dbReference type="InterPro" id="IPR036388">
    <property type="entry name" value="WH-like_DNA-bd_sf"/>
</dbReference>
<evidence type="ECO:0000259" key="2">
    <source>
        <dbReference type="PROSITE" id="PS50995"/>
    </source>
</evidence>
<dbReference type="Proteomes" id="UP000234300">
    <property type="component" value="Unassembled WGS sequence"/>
</dbReference>
<protein>
    <submittedName>
        <fullName evidence="3">DNA-binding transcriptional regulator, MarR family</fullName>
    </submittedName>
</protein>
<dbReference type="Gene3D" id="1.10.10.10">
    <property type="entry name" value="Winged helix-like DNA-binding domain superfamily/Winged helix DNA-binding domain"/>
    <property type="match status" value="1"/>
</dbReference>
<dbReference type="EMBL" id="FXZI01000020">
    <property type="protein sequence ID" value="SMY04496.1"/>
    <property type="molecule type" value="Genomic_DNA"/>
</dbReference>
<accession>A0A2H1KXL4</accession>
<dbReference type="InterPro" id="IPR000835">
    <property type="entry name" value="HTH_MarR-typ"/>
</dbReference>
<dbReference type="GO" id="GO:0003700">
    <property type="term" value="F:DNA-binding transcription factor activity"/>
    <property type="evidence" value="ECO:0007669"/>
    <property type="project" value="InterPro"/>
</dbReference>
<evidence type="ECO:0000313" key="4">
    <source>
        <dbReference type="Proteomes" id="UP000234300"/>
    </source>
</evidence>
<dbReference type="SMART" id="SM00347">
    <property type="entry name" value="HTH_MARR"/>
    <property type="match status" value="1"/>
</dbReference>
<proteinExistence type="predicted"/>
<dbReference type="PRINTS" id="PR00598">
    <property type="entry name" value="HTHMARR"/>
</dbReference>
<dbReference type="PANTHER" id="PTHR33164">
    <property type="entry name" value="TRANSCRIPTIONAL REGULATOR, MARR FAMILY"/>
    <property type="match status" value="1"/>
</dbReference>
<keyword evidence="3" id="KW-0238">DNA-binding</keyword>
<sequence>MVSHQAASAILAEMTHTSRTLRISGQHAAGSALSGTKLGFLQTLETRSTRPSELAARLVVSMPVASRAIDSLEIDGLVARDRDPEDGRAVLISITKRGRQVLDEREATAVDAFAQCLSDLSETESAETLALLQRLNRHLAEVTGVPETSPAGERRTAGDRATQEHAAE</sequence>
<evidence type="ECO:0000256" key="1">
    <source>
        <dbReference type="SAM" id="MobiDB-lite"/>
    </source>
</evidence>
<evidence type="ECO:0000313" key="3">
    <source>
        <dbReference type="EMBL" id="SMY04496.1"/>
    </source>
</evidence>
<organism evidence="3 4">
    <name type="scientific">Brevibacterium aurantiacum</name>
    <dbReference type="NCBI Taxonomy" id="273384"/>
    <lineage>
        <taxon>Bacteria</taxon>
        <taxon>Bacillati</taxon>
        <taxon>Actinomycetota</taxon>
        <taxon>Actinomycetes</taxon>
        <taxon>Micrococcales</taxon>
        <taxon>Brevibacteriaceae</taxon>
        <taxon>Brevibacterium</taxon>
    </lineage>
</organism>
<dbReference type="GO" id="GO:0006950">
    <property type="term" value="P:response to stress"/>
    <property type="evidence" value="ECO:0007669"/>
    <property type="project" value="TreeGrafter"/>
</dbReference>
<dbReference type="AlphaFoldDB" id="A0A2H1KXL4"/>
<gene>
    <name evidence="3" type="ORF">BAURA86_03702</name>
</gene>
<dbReference type="RefSeq" id="WP_180957546.1">
    <property type="nucleotide sequence ID" value="NZ_FXZI01000020.1"/>
</dbReference>
<dbReference type="PANTHER" id="PTHR33164:SF43">
    <property type="entry name" value="HTH-TYPE TRANSCRIPTIONAL REPRESSOR YETL"/>
    <property type="match status" value="1"/>
</dbReference>
<dbReference type="PROSITE" id="PS50995">
    <property type="entry name" value="HTH_MARR_2"/>
    <property type="match status" value="1"/>
</dbReference>
<reference evidence="3 4" key="1">
    <citation type="submission" date="2017-03" db="EMBL/GenBank/DDBJ databases">
        <authorList>
            <person name="Afonso C.L."/>
            <person name="Miller P.J."/>
            <person name="Scott M.A."/>
            <person name="Spackman E."/>
            <person name="Goraichik I."/>
            <person name="Dimitrov K.M."/>
            <person name="Suarez D.L."/>
            <person name="Swayne D.E."/>
        </authorList>
    </citation>
    <scope>NUCLEOTIDE SEQUENCE [LARGE SCALE GENOMIC DNA]</scope>
    <source>
        <strain evidence="4">8(6)</strain>
    </source>
</reference>
<name>A0A2H1KXL4_BREAU</name>
<dbReference type="GO" id="GO:0003677">
    <property type="term" value="F:DNA binding"/>
    <property type="evidence" value="ECO:0007669"/>
    <property type="project" value="UniProtKB-KW"/>
</dbReference>
<feature type="domain" description="HTH marR-type" evidence="2">
    <location>
        <begin position="7"/>
        <end position="137"/>
    </location>
</feature>
<feature type="region of interest" description="Disordered" evidence="1">
    <location>
        <begin position="142"/>
        <end position="168"/>
    </location>
</feature>